<gene>
    <name evidence="1" type="ORF">PAXRUDRAFT_652981</name>
</gene>
<dbReference type="EMBL" id="KN825441">
    <property type="protein sequence ID" value="KIK90998.1"/>
    <property type="molecule type" value="Genomic_DNA"/>
</dbReference>
<dbReference type="InParanoid" id="A0A0D0DIY9"/>
<dbReference type="HOGENOM" id="CLU_2886497_0_0_1"/>
<organism evidence="1 2">
    <name type="scientific">Paxillus rubicundulus Ve08.2h10</name>
    <dbReference type="NCBI Taxonomy" id="930991"/>
    <lineage>
        <taxon>Eukaryota</taxon>
        <taxon>Fungi</taxon>
        <taxon>Dikarya</taxon>
        <taxon>Basidiomycota</taxon>
        <taxon>Agaricomycotina</taxon>
        <taxon>Agaricomycetes</taxon>
        <taxon>Agaricomycetidae</taxon>
        <taxon>Boletales</taxon>
        <taxon>Paxilineae</taxon>
        <taxon>Paxillaceae</taxon>
        <taxon>Paxillus</taxon>
    </lineage>
</organism>
<reference evidence="2" key="2">
    <citation type="submission" date="2015-01" db="EMBL/GenBank/DDBJ databases">
        <title>Evolutionary Origins and Diversification of the Mycorrhizal Mutualists.</title>
        <authorList>
            <consortium name="DOE Joint Genome Institute"/>
            <consortium name="Mycorrhizal Genomics Consortium"/>
            <person name="Kohler A."/>
            <person name="Kuo A."/>
            <person name="Nagy L.G."/>
            <person name="Floudas D."/>
            <person name="Copeland A."/>
            <person name="Barry K.W."/>
            <person name="Cichocki N."/>
            <person name="Veneault-Fourrey C."/>
            <person name="LaButti K."/>
            <person name="Lindquist E.A."/>
            <person name="Lipzen A."/>
            <person name="Lundell T."/>
            <person name="Morin E."/>
            <person name="Murat C."/>
            <person name="Riley R."/>
            <person name="Ohm R."/>
            <person name="Sun H."/>
            <person name="Tunlid A."/>
            <person name="Henrissat B."/>
            <person name="Grigoriev I.V."/>
            <person name="Hibbett D.S."/>
            <person name="Martin F."/>
        </authorList>
    </citation>
    <scope>NUCLEOTIDE SEQUENCE [LARGE SCALE GENOMIC DNA]</scope>
    <source>
        <strain evidence="2">Ve08.2h10</strain>
    </source>
</reference>
<sequence>MRGRRDIQYMVEHSRESGSNISVDRSSQTLYISTRHVCMCIRMNGMGRVVSGLLQLLLTAHGK</sequence>
<evidence type="ECO:0000313" key="2">
    <source>
        <dbReference type="Proteomes" id="UP000054538"/>
    </source>
</evidence>
<dbReference type="AlphaFoldDB" id="A0A0D0DIY9"/>
<reference evidence="1 2" key="1">
    <citation type="submission" date="2014-04" db="EMBL/GenBank/DDBJ databases">
        <authorList>
            <consortium name="DOE Joint Genome Institute"/>
            <person name="Kuo A."/>
            <person name="Kohler A."/>
            <person name="Jargeat P."/>
            <person name="Nagy L.G."/>
            <person name="Floudas D."/>
            <person name="Copeland A."/>
            <person name="Barry K.W."/>
            <person name="Cichocki N."/>
            <person name="Veneault-Fourrey C."/>
            <person name="LaButti K."/>
            <person name="Lindquist E.A."/>
            <person name="Lipzen A."/>
            <person name="Lundell T."/>
            <person name="Morin E."/>
            <person name="Murat C."/>
            <person name="Sun H."/>
            <person name="Tunlid A."/>
            <person name="Henrissat B."/>
            <person name="Grigoriev I.V."/>
            <person name="Hibbett D.S."/>
            <person name="Martin F."/>
            <person name="Nordberg H.P."/>
            <person name="Cantor M.N."/>
            <person name="Hua S.X."/>
        </authorList>
    </citation>
    <scope>NUCLEOTIDE SEQUENCE [LARGE SCALE GENOMIC DNA]</scope>
    <source>
        <strain evidence="1 2">Ve08.2h10</strain>
    </source>
</reference>
<protein>
    <submittedName>
        <fullName evidence="1">Uncharacterized protein</fullName>
    </submittedName>
</protein>
<proteinExistence type="predicted"/>
<accession>A0A0D0DIY9</accession>
<name>A0A0D0DIY9_9AGAM</name>
<evidence type="ECO:0000313" key="1">
    <source>
        <dbReference type="EMBL" id="KIK90998.1"/>
    </source>
</evidence>
<keyword evidence="2" id="KW-1185">Reference proteome</keyword>
<dbReference type="Proteomes" id="UP000054538">
    <property type="component" value="Unassembled WGS sequence"/>
</dbReference>